<evidence type="ECO:0000313" key="1">
    <source>
        <dbReference type="EMBL" id="JAH41875.1"/>
    </source>
</evidence>
<dbReference type="EMBL" id="GBXM01066702">
    <property type="protein sequence ID" value="JAH41875.1"/>
    <property type="molecule type" value="Transcribed_RNA"/>
</dbReference>
<name>A0A0E9SMJ5_ANGAN</name>
<proteinExistence type="predicted"/>
<organism evidence="1">
    <name type="scientific">Anguilla anguilla</name>
    <name type="common">European freshwater eel</name>
    <name type="synonym">Muraena anguilla</name>
    <dbReference type="NCBI Taxonomy" id="7936"/>
    <lineage>
        <taxon>Eukaryota</taxon>
        <taxon>Metazoa</taxon>
        <taxon>Chordata</taxon>
        <taxon>Craniata</taxon>
        <taxon>Vertebrata</taxon>
        <taxon>Euteleostomi</taxon>
        <taxon>Actinopterygii</taxon>
        <taxon>Neopterygii</taxon>
        <taxon>Teleostei</taxon>
        <taxon>Anguilliformes</taxon>
        <taxon>Anguillidae</taxon>
        <taxon>Anguilla</taxon>
    </lineage>
</organism>
<dbReference type="AlphaFoldDB" id="A0A0E9SMJ5"/>
<protein>
    <submittedName>
        <fullName evidence="1">Uncharacterized protein</fullName>
    </submittedName>
</protein>
<reference evidence="1" key="2">
    <citation type="journal article" date="2015" name="Fish Shellfish Immunol.">
        <title>Early steps in the European eel (Anguilla anguilla)-Vibrio vulnificus interaction in the gills: Role of the RtxA13 toxin.</title>
        <authorList>
            <person name="Callol A."/>
            <person name="Pajuelo D."/>
            <person name="Ebbesson L."/>
            <person name="Teles M."/>
            <person name="MacKenzie S."/>
            <person name="Amaro C."/>
        </authorList>
    </citation>
    <scope>NUCLEOTIDE SEQUENCE</scope>
</reference>
<sequence length="26" mass="3104">MNQSHTSWAFDLFFLQLMICRPMAQS</sequence>
<accession>A0A0E9SMJ5</accession>
<reference evidence="1" key="1">
    <citation type="submission" date="2014-11" db="EMBL/GenBank/DDBJ databases">
        <authorList>
            <person name="Amaro Gonzalez C."/>
        </authorList>
    </citation>
    <scope>NUCLEOTIDE SEQUENCE</scope>
</reference>